<evidence type="ECO:0000256" key="2">
    <source>
        <dbReference type="ARBA" id="ARBA00022737"/>
    </source>
</evidence>
<dbReference type="PROSITE" id="PS00678">
    <property type="entry name" value="WD_REPEATS_1"/>
    <property type="match status" value="3"/>
</dbReference>
<dbReference type="PROSITE" id="PS50082">
    <property type="entry name" value="WD_REPEATS_2"/>
    <property type="match status" value="6"/>
</dbReference>
<dbReference type="Pfam" id="PF12796">
    <property type="entry name" value="Ank_2"/>
    <property type="match status" value="2"/>
</dbReference>
<comment type="caution">
    <text evidence="5">The sequence shown here is derived from an EMBL/GenBank/DDBJ whole genome shotgun (WGS) entry which is preliminary data.</text>
</comment>
<feature type="repeat" description="WD" evidence="4">
    <location>
        <begin position="388"/>
        <end position="429"/>
    </location>
</feature>
<dbReference type="EMBL" id="QJNS01000005">
    <property type="protein sequence ID" value="RYO95067.1"/>
    <property type="molecule type" value="Genomic_DNA"/>
</dbReference>
<evidence type="ECO:0000256" key="3">
    <source>
        <dbReference type="PROSITE-ProRule" id="PRU00023"/>
    </source>
</evidence>
<feature type="repeat" description="WD" evidence="4">
    <location>
        <begin position="570"/>
        <end position="602"/>
    </location>
</feature>
<keyword evidence="2" id="KW-0677">Repeat</keyword>
<dbReference type="PROSITE" id="PS50294">
    <property type="entry name" value="WD_REPEATS_REGION"/>
    <property type="match status" value="4"/>
</dbReference>
<dbReference type="Gene3D" id="2.130.10.10">
    <property type="entry name" value="YVTN repeat-like/Quinoprotein amine dehydrogenase"/>
    <property type="match status" value="1"/>
</dbReference>
<evidence type="ECO:0000256" key="4">
    <source>
        <dbReference type="PROSITE-ProRule" id="PRU00221"/>
    </source>
</evidence>
<dbReference type="Gene3D" id="1.25.40.20">
    <property type="entry name" value="Ankyrin repeat-containing domain"/>
    <property type="match status" value="2"/>
</dbReference>
<organism evidence="5 6">
    <name type="scientific">Monosporascus cannonballus</name>
    <dbReference type="NCBI Taxonomy" id="155416"/>
    <lineage>
        <taxon>Eukaryota</taxon>
        <taxon>Fungi</taxon>
        <taxon>Dikarya</taxon>
        <taxon>Ascomycota</taxon>
        <taxon>Pezizomycotina</taxon>
        <taxon>Sordariomycetes</taxon>
        <taxon>Xylariomycetidae</taxon>
        <taxon>Xylariales</taxon>
        <taxon>Xylariales incertae sedis</taxon>
        <taxon>Monosporascus</taxon>
    </lineage>
</organism>
<dbReference type="SMART" id="SM00248">
    <property type="entry name" value="ANK"/>
    <property type="match status" value="6"/>
</dbReference>
<dbReference type="SUPFAM" id="SSF48403">
    <property type="entry name" value="Ankyrin repeat"/>
    <property type="match status" value="1"/>
</dbReference>
<dbReference type="SMART" id="SM00320">
    <property type="entry name" value="WD40"/>
    <property type="match status" value="7"/>
</dbReference>
<keyword evidence="1 4" id="KW-0853">WD repeat</keyword>
<dbReference type="Pfam" id="PF00400">
    <property type="entry name" value="WD40"/>
    <property type="match status" value="7"/>
</dbReference>
<evidence type="ECO:0000256" key="1">
    <source>
        <dbReference type="ARBA" id="ARBA00022574"/>
    </source>
</evidence>
<dbReference type="InterPro" id="IPR036770">
    <property type="entry name" value="Ankyrin_rpt-contain_sf"/>
</dbReference>
<dbReference type="PRINTS" id="PR00320">
    <property type="entry name" value="GPROTEINBRPT"/>
</dbReference>
<dbReference type="InterPro" id="IPR019775">
    <property type="entry name" value="WD40_repeat_CS"/>
</dbReference>
<feature type="repeat" description="WD" evidence="4">
    <location>
        <begin position="354"/>
        <end position="387"/>
    </location>
</feature>
<dbReference type="PROSITE" id="PS50088">
    <property type="entry name" value="ANK_REPEAT"/>
    <property type="match status" value="3"/>
</dbReference>
<gene>
    <name evidence="5" type="ORF">DL762_000260</name>
</gene>
<feature type="repeat" description="ANK" evidence="3">
    <location>
        <begin position="223"/>
        <end position="244"/>
    </location>
</feature>
<proteinExistence type="predicted"/>
<dbReference type="Proteomes" id="UP000294003">
    <property type="component" value="Unassembled WGS sequence"/>
</dbReference>
<protein>
    <submittedName>
        <fullName evidence="5">Uncharacterized protein</fullName>
    </submittedName>
</protein>
<dbReference type="InterPro" id="IPR001680">
    <property type="entry name" value="WD40_rpt"/>
</dbReference>
<feature type="repeat" description="WD" evidence="4">
    <location>
        <begin position="474"/>
        <end position="507"/>
    </location>
</feature>
<dbReference type="CDD" id="cd00200">
    <property type="entry name" value="WD40"/>
    <property type="match status" value="1"/>
</dbReference>
<dbReference type="PROSITE" id="PS50297">
    <property type="entry name" value="ANK_REP_REGION"/>
    <property type="match status" value="3"/>
</dbReference>
<keyword evidence="3" id="KW-0040">ANK repeat</keyword>
<feature type="repeat" description="WD" evidence="4">
    <location>
        <begin position="429"/>
        <end position="470"/>
    </location>
</feature>
<evidence type="ECO:0000313" key="6">
    <source>
        <dbReference type="Proteomes" id="UP000294003"/>
    </source>
</evidence>
<feature type="repeat" description="ANK" evidence="3">
    <location>
        <begin position="189"/>
        <end position="213"/>
    </location>
</feature>
<reference evidence="5 6" key="1">
    <citation type="submission" date="2018-06" db="EMBL/GenBank/DDBJ databases">
        <title>Complete Genomes of Monosporascus.</title>
        <authorList>
            <person name="Robinson A.J."/>
            <person name="Natvig D.O."/>
        </authorList>
    </citation>
    <scope>NUCLEOTIDE SEQUENCE [LARGE SCALE GENOMIC DNA]</scope>
    <source>
        <strain evidence="5 6">CBS 609.92</strain>
    </source>
</reference>
<feature type="repeat" description="ANK" evidence="3">
    <location>
        <begin position="162"/>
        <end position="186"/>
    </location>
</feature>
<dbReference type="PANTHER" id="PTHR19848:SF8">
    <property type="entry name" value="F-BOX AND WD REPEAT DOMAIN CONTAINING 7"/>
    <property type="match status" value="1"/>
</dbReference>
<name>A0ABY0HJQ0_9PEZI</name>
<sequence>MNPSVIKSKDITALGEAIKRRDSDLFPILVETAGKLTLSGLPVYVLKYYVVTAVQSGAVEILKYLLSRYNQSSGAAGDTSLFAVCGWVDAEKNNVNPLLHIAAANGDVAILKLLLTTGEVDPDLKNKSDESPLHGAVRGEQQEVVSVLLATGRIDPNFKNKSGETPLYSAVRGGHQAVANVLLATGRVEGETLLRSAAYEGDEEIVNILLATGKVDPDSKNESGDAPIHIAARGGHEEIVNILFATSRVDPDLIFAILDGIYLADLEVDRLPPHQKKVTDNYFVIFNRHRRVLDVELVHTLNHNSVVFNVRFSADGKYVATGRNGSAQIYDVATGEKLCVLGADSVGPSIRGYIRSVCFSPDGKYLATGEDRLIRVWDIASRTIRNTFSGHEQDIHSVEFARDGRTIASGSHDRTVRLWDFETGQLFRVLSVEHGVTTVAMFPDSKYVAASVFDNKLRVWEIQTGDLVKILGGAEGHREGVYSVAFAPNGRDLVSGSLDKTIKTWELIPPRGGTPNSRPSAKGNIKTFEGHRDFVTSVAVTPNGAWIISGSGDCCVQFWDPRTGVPLLRLEGHKSSVISVSPNPMGGSFATGSRDMTSRIWKYHVIQPGAEEKTGRGW</sequence>
<dbReference type="InterPro" id="IPR015943">
    <property type="entry name" value="WD40/YVTN_repeat-like_dom_sf"/>
</dbReference>
<keyword evidence="6" id="KW-1185">Reference proteome</keyword>
<dbReference type="SUPFAM" id="SSF50978">
    <property type="entry name" value="WD40 repeat-like"/>
    <property type="match status" value="1"/>
</dbReference>
<feature type="repeat" description="WD" evidence="4">
    <location>
        <begin position="528"/>
        <end position="569"/>
    </location>
</feature>
<accession>A0ABY0HJQ0</accession>
<dbReference type="PANTHER" id="PTHR19848">
    <property type="entry name" value="WD40 REPEAT PROTEIN"/>
    <property type="match status" value="1"/>
</dbReference>
<dbReference type="InterPro" id="IPR002110">
    <property type="entry name" value="Ankyrin_rpt"/>
</dbReference>
<evidence type="ECO:0000313" key="5">
    <source>
        <dbReference type="EMBL" id="RYO95067.1"/>
    </source>
</evidence>
<dbReference type="InterPro" id="IPR020472">
    <property type="entry name" value="WD40_PAC1"/>
</dbReference>
<dbReference type="InterPro" id="IPR036322">
    <property type="entry name" value="WD40_repeat_dom_sf"/>
</dbReference>